<organism evidence="2 3">
    <name type="scientific">Candidatus Uhrbacteria bacterium CG_4_10_14_0_8_um_filter_58_22</name>
    <dbReference type="NCBI Taxonomy" id="1975029"/>
    <lineage>
        <taxon>Bacteria</taxon>
        <taxon>Candidatus Uhriibacteriota</taxon>
    </lineage>
</organism>
<dbReference type="Proteomes" id="UP000230973">
    <property type="component" value="Unassembled WGS sequence"/>
</dbReference>
<dbReference type="GO" id="GO:0006203">
    <property type="term" value="P:dGTP catabolic process"/>
    <property type="evidence" value="ECO:0007669"/>
    <property type="project" value="TreeGrafter"/>
</dbReference>
<dbReference type="SUPFAM" id="SSF109604">
    <property type="entry name" value="HD-domain/PDEase-like"/>
    <property type="match status" value="1"/>
</dbReference>
<reference evidence="3" key="1">
    <citation type="submission" date="2017-09" db="EMBL/GenBank/DDBJ databases">
        <title>Depth-based differentiation of microbial function through sediment-hosted aquifers and enrichment of novel symbionts in the deep terrestrial subsurface.</title>
        <authorList>
            <person name="Probst A.J."/>
            <person name="Ladd B."/>
            <person name="Jarett J.K."/>
            <person name="Geller-Mcgrath D.E."/>
            <person name="Sieber C.M.K."/>
            <person name="Emerson J.B."/>
            <person name="Anantharaman K."/>
            <person name="Thomas B.C."/>
            <person name="Malmstrom R."/>
            <person name="Stieglmeier M."/>
            <person name="Klingl A."/>
            <person name="Woyke T."/>
            <person name="Ryan C.M."/>
            <person name="Banfield J.F."/>
        </authorList>
    </citation>
    <scope>NUCLEOTIDE SEQUENCE [LARGE SCALE GENOMIC DNA]</scope>
</reference>
<evidence type="ECO:0000313" key="3">
    <source>
        <dbReference type="Proteomes" id="UP000230973"/>
    </source>
</evidence>
<sequence length="474" mass="53178">MELERPSAGRPHQIGVSMHEIRDPIHGTVSFTARERAVVDHPFVQRLRHVRQLGLVSLVYPGATHDRFSHCLGAMCVVSRVWERIMETSGDVLRRHFEDFDLEYFHRLLRLAGLLHDIGHPPFSHMAESLMPKVGELELPDGWFGELDPERRAKHEDYSVLLIGAMSEGDSSPLPPDEAQDIASLVHYGVSPSPSWEKRYGGTDSGQVGIHRLLSSLISGELDCDRMDYLLRDAHFTGVAYGTFDMDHLIGNLGVTESGGILLPTVDSTAVRAFEDFLLARYHMFLQVYLHKTALGFDRFLERAVAEGEISLTIPTDAASFVRLRDSTVTEALYSAAERVDGWSRRLVTRIPARSLFRASNGNEEDRAIMSRLVKVLERRSVPFFRIDSRQYLSSSGGSSGGGSGLLVRRKMFGRIAFEPMERYSELLNKYNEIIDLSGLYVLCENALAAQRAMDELGWPIRVGMSGGKQSRFL</sequence>
<dbReference type="CDD" id="cd00077">
    <property type="entry name" value="HDc"/>
    <property type="match status" value="1"/>
</dbReference>
<evidence type="ECO:0000259" key="1">
    <source>
        <dbReference type="SMART" id="SM00471"/>
    </source>
</evidence>
<dbReference type="InterPro" id="IPR003607">
    <property type="entry name" value="HD/PDEase_dom"/>
</dbReference>
<proteinExistence type="predicted"/>
<dbReference type="InterPro" id="IPR050135">
    <property type="entry name" value="dGTPase-like"/>
</dbReference>
<dbReference type="InterPro" id="IPR045509">
    <property type="entry name" value="HD_assoc_2"/>
</dbReference>
<dbReference type="EMBL" id="PFLC01000010">
    <property type="protein sequence ID" value="PIY63289.1"/>
    <property type="molecule type" value="Genomic_DNA"/>
</dbReference>
<dbReference type="PANTHER" id="PTHR11373">
    <property type="entry name" value="DEOXYNUCLEOSIDE TRIPHOSPHATE TRIPHOSPHOHYDROLASE"/>
    <property type="match status" value="1"/>
</dbReference>
<dbReference type="PANTHER" id="PTHR11373:SF4">
    <property type="entry name" value="DEOXYNUCLEOSIDE TRIPHOSPHATE TRIPHOSPHOHYDROLASE SAMHD1"/>
    <property type="match status" value="1"/>
</dbReference>
<gene>
    <name evidence="2" type="ORF">COY93_00610</name>
</gene>
<dbReference type="Pfam" id="PF19276">
    <property type="entry name" value="HD_assoc_2"/>
    <property type="match status" value="1"/>
</dbReference>
<dbReference type="Gene3D" id="1.10.3210.10">
    <property type="entry name" value="Hypothetical protein af1432"/>
    <property type="match status" value="1"/>
</dbReference>
<evidence type="ECO:0000313" key="2">
    <source>
        <dbReference type="EMBL" id="PIY63289.1"/>
    </source>
</evidence>
<name>A0A2M7QAW3_9BACT</name>
<feature type="domain" description="HD/PDEase" evidence="1">
    <location>
        <begin position="63"/>
        <end position="239"/>
    </location>
</feature>
<accession>A0A2M7QAW3</accession>
<comment type="caution">
    <text evidence="2">The sequence shown here is derived from an EMBL/GenBank/DDBJ whole genome shotgun (WGS) entry which is preliminary data.</text>
</comment>
<dbReference type="AlphaFoldDB" id="A0A2M7QAW3"/>
<dbReference type="GO" id="GO:0008832">
    <property type="term" value="F:dGTPase activity"/>
    <property type="evidence" value="ECO:0007669"/>
    <property type="project" value="TreeGrafter"/>
</dbReference>
<dbReference type="Pfam" id="PF01966">
    <property type="entry name" value="HD"/>
    <property type="match status" value="1"/>
</dbReference>
<dbReference type="SMART" id="SM00471">
    <property type="entry name" value="HDc"/>
    <property type="match status" value="1"/>
</dbReference>
<protein>
    <recommendedName>
        <fullName evidence="1">HD/PDEase domain-containing protein</fullName>
    </recommendedName>
</protein>
<dbReference type="InterPro" id="IPR006674">
    <property type="entry name" value="HD_domain"/>
</dbReference>